<dbReference type="EMBL" id="BJNH01000102">
    <property type="protein sequence ID" value="GEC29040.1"/>
    <property type="molecule type" value="Genomic_DNA"/>
</dbReference>
<evidence type="ECO:0008006" key="3">
    <source>
        <dbReference type="Google" id="ProtNLM"/>
    </source>
</evidence>
<accession>A0ABQ0S801</accession>
<evidence type="ECO:0000313" key="2">
    <source>
        <dbReference type="Proteomes" id="UP000320693"/>
    </source>
</evidence>
<sequence length="135" mass="14946">MEACDRRGTFRTDPDRGPCARMGVPEQVREQLAAWCAGLVPEPQRERRRIGYTTAGGTVTILDRRPPAFPELGAAWSSTSLARLRADDPEPGRWTLYLPAAPDSRERWERVQPSADDPFVLLDQVADGIRAVGSS</sequence>
<protein>
    <recommendedName>
        <fullName evidence="3">DUF317 domain-containing protein</fullName>
    </recommendedName>
</protein>
<evidence type="ECO:0000313" key="1">
    <source>
        <dbReference type="EMBL" id="GEC29040.1"/>
    </source>
</evidence>
<keyword evidence="2" id="KW-1185">Reference proteome</keyword>
<dbReference type="Pfam" id="PF11225">
    <property type="entry name" value="DUF3024"/>
    <property type="match status" value="1"/>
</dbReference>
<organism evidence="1 2">
    <name type="scientific">Pseudonocardia saturnea</name>
    <dbReference type="NCBI Taxonomy" id="33909"/>
    <lineage>
        <taxon>Bacteria</taxon>
        <taxon>Bacillati</taxon>
        <taxon>Actinomycetota</taxon>
        <taxon>Actinomycetes</taxon>
        <taxon>Pseudonocardiales</taxon>
        <taxon>Pseudonocardiaceae</taxon>
        <taxon>Pseudonocardia</taxon>
    </lineage>
</organism>
<gene>
    <name evidence="1" type="ORF">PSA01_60690</name>
</gene>
<comment type="caution">
    <text evidence="1">The sequence shown here is derived from an EMBL/GenBank/DDBJ whole genome shotgun (WGS) entry which is preliminary data.</text>
</comment>
<dbReference type="InterPro" id="IPR021388">
    <property type="entry name" value="DUF3024"/>
</dbReference>
<proteinExistence type="predicted"/>
<reference evidence="1 2" key="1">
    <citation type="submission" date="2019-06" db="EMBL/GenBank/DDBJ databases">
        <title>Whole genome shotgun sequence of Pseudonocardia saturnea NBRC 14499.</title>
        <authorList>
            <person name="Hosoyama A."/>
            <person name="Uohara A."/>
            <person name="Ohji S."/>
            <person name="Ichikawa N."/>
        </authorList>
    </citation>
    <scope>NUCLEOTIDE SEQUENCE [LARGE SCALE GENOMIC DNA]</scope>
    <source>
        <strain evidence="1 2">NBRC 14499</strain>
    </source>
</reference>
<dbReference type="Proteomes" id="UP000320693">
    <property type="component" value="Unassembled WGS sequence"/>
</dbReference>
<name>A0ABQ0S801_9PSEU</name>